<comment type="caution">
    <text evidence="1">The sequence shown here is derived from an EMBL/GenBank/DDBJ whole genome shotgun (WGS) entry which is preliminary data.</text>
</comment>
<reference evidence="1 2" key="1">
    <citation type="submission" date="2017-09" db="EMBL/GenBank/DDBJ databases">
        <title>The draft genome sequences of Marinobacter guineae M3B.</title>
        <authorList>
            <person name="Cao J."/>
        </authorList>
    </citation>
    <scope>NUCLEOTIDE SEQUENCE [LARGE SCALE GENOMIC DNA]</scope>
    <source>
        <strain evidence="1 2">M3B</strain>
    </source>
</reference>
<sequence>MDARIRMVAPDAVIRPANAPLHGVFGVNVQPEERAVYIGTIRYHRDAFFSTVKVEVMDQFAQAQEAFQHKFGGRLSLRKELAVLLHPE</sequence>
<protein>
    <submittedName>
        <fullName evidence="1">Uncharacterized protein</fullName>
    </submittedName>
</protein>
<dbReference type="Proteomes" id="UP000229044">
    <property type="component" value="Unassembled WGS sequence"/>
</dbReference>
<evidence type="ECO:0000313" key="2">
    <source>
        <dbReference type="Proteomes" id="UP000229044"/>
    </source>
</evidence>
<name>A0A2G1VAB2_9GAMM</name>
<keyword evidence="2" id="KW-1185">Reference proteome</keyword>
<proteinExistence type="predicted"/>
<organism evidence="1 2">
    <name type="scientific">Marinobacter guineae</name>
    <dbReference type="NCBI Taxonomy" id="432303"/>
    <lineage>
        <taxon>Bacteria</taxon>
        <taxon>Pseudomonadati</taxon>
        <taxon>Pseudomonadota</taxon>
        <taxon>Gammaproteobacteria</taxon>
        <taxon>Pseudomonadales</taxon>
        <taxon>Marinobacteraceae</taxon>
        <taxon>Marinobacter</taxon>
    </lineage>
</organism>
<accession>A0A2G1VAB2</accession>
<dbReference type="AlphaFoldDB" id="A0A2G1VAB2"/>
<evidence type="ECO:0000313" key="1">
    <source>
        <dbReference type="EMBL" id="PHQ23642.1"/>
    </source>
</evidence>
<dbReference type="EMBL" id="NTFI01000013">
    <property type="protein sequence ID" value="PHQ23642.1"/>
    <property type="molecule type" value="Genomic_DNA"/>
</dbReference>
<gene>
    <name evidence="1" type="ORF">CLH62_20395</name>
</gene>